<name>A0A379C2E3_9FIRM</name>
<dbReference type="PANTHER" id="PTHR33376:SF7">
    <property type="entry name" value="C4-DICARBOXYLATE-BINDING PROTEIN DCTB"/>
    <property type="match status" value="1"/>
</dbReference>
<dbReference type="GO" id="GO:0030288">
    <property type="term" value="C:outer membrane-bounded periplasmic space"/>
    <property type="evidence" value="ECO:0007669"/>
    <property type="project" value="InterPro"/>
</dbReference>
<dbReference type="RefSeq" id="WP_009345049.1">
    <property type="nucleotide sequence ID" value="NZ_CP165621.1"/>
</dbReference>
<sequence length="335" mass="37869">MKKNLLYIMIFTMLISLMACGKKNESSKGSAGAIELKLGHAMSEGTNATNLIHEFAVKVGEETEGRVKIEDFPNSQLGSETDMLEQIQLGSLDAGAIMTGSMQAIEPKMAIEDLPYMWKDIDHARNAFDGEFGDYLGKLMENYGLQKIGFIEWGYREITNNKRPIVKPEDLKGMKIRVAQNKLRVDAFEKLGALPTMLAFSELYGALQQGVVDSQENPLANIVAANFNEVQKYLSITDHFYNQAMVVVNKDTWEKINEDDRKIILDCMNELSEKIKDANDKDHNSYIETLRSKGMEINDNVDKEAFRKAMLPVYEEWSATFGDELMKIYNEASGW</sequence>
<dbReference type="PROSITE" id="PS51257">
    <property type="entry name" value="PROKAR_LIPOPROTEIN"/>
    <property type="match status" value="1"/>
</dbReference>
<dbReference type="PIRSF" id="PIRSF006470">
    <property type="entry name" value="DctB"/>
    <property type="match status" value="1"/>
</dbReference>
<gene>
    <name evidence="4" type="ORF">NCTC13149_00284</name>
</gene>
<dbReference type="InterPro" id="IPR038404">
    <property type="entry name" value="TRAP_DctP_sf"/>
</dbReference>
<evidence type="ECO:0000256" key="2">
    <source>
        <dbReference type="ARBA" id="ARBA00022448"/>
    </source>
</evidence>
<dbReference type="InterPro" id="IPR004682">
    <property type="entry name" value="TRAP_DctP"/>
</dbReference>
<keyword evidence="2" id="KW-0813">Transport</keyword>
<dbReference type="Proteomes" id="UP000255517">
    <property type="component" value="Unassembled WGS sequence"/>
</dbReference>
<dbReference type="InterPro" id="IPR018389">
    <property type="entry name" value="DctP_fam"/>
</dbReference>
<dbReference type="PANTHER" id="PTHR33376">
    <property type="match status" value="1"/>
</dbReference>
<evidence type="ECO:0000256" key="3">
    <source>
        <dbReference type="ARBA" id="ARBA00022729"/>
    </source>
</evidence>
<dbReference type="NCBIfam" id="TIGR00787">
    <property type="entry name" value="dctP"/>
    <property type="match status" value="1"/>
</dbReference>
<dbReference type="AlphaFoldDB" id="A0A379C2E3"/>
<dbReference type="EMBL" id="UGSZ01000001">
    <property type="protein sequence ID" value="SUB56512.1"/>
    <property type="molecule type" value="Genomic_DNA"/>
</dbReference>
<evidence type="ECO:0000256" key="1">
    <source>
        <dbReference type="ARBA" id="ARBA00009023"/>
    </source>
</evidence>
<dbReference type="OrthoDB" id="9815946at2"/>
<dbReference type="Gene3D" id="3.40.190.170">
    <property type="entry name" value="Bacterial extracellular solute-binding protein, family 7"/>
    <property type="match status" value="1"/>
</dbReference>
<dbReference type="STRING" id="1122949.GCA_000378725_00853"/>
<evidence type="ECO:0000313" key="4">
    <source>
        <dbReference type="EMBL" id="SUB56512.1"/>
    </source>
</evidence>
<keyword evidence="3" id="KW-0732">Signal</keyword>
<proteinExistence type="inferred from homology"/>
<dbReference type="Pfam" id="PF03480">
    <property type="entry name" value="DctP"/>
    <property type="match status" value="1"/>
</dbReference>
<dbReference type="CDD" id="cd13676">
    <property type="entry name" value="PBP2_TRAP_DctP2_like"/>
    <property type="match status" value="1"/>
</dbReference>
<protein>
    <submittedName>
        <fullName evidence="4">TRAP-type mannitol/chloroaromatic compound transport system, periplasmic component</fullName>
    </submittedName>
</protein>
<reference evidence="4 5" key="1">
    <citation type="submission" date="2018-06" db="EMBL/GenBank/DDBJ databases">
        <authorList>
            <consortium name="Pathogen Informatics"/>
            <person name="Doyle S."/>
        </authorList>
    </citation>
    <scope>NUCLEOTIDE SEQUENCE [LARGE SCALE GENOMIC DNA]</scope>
    <source>
        <strain evidence="4 5">NCTC13149</strain>
    </source>
</reference>
<organism evidence="4 5">
    <name type="scientific">Peptoniphilus lacrimalis</name>
    <dbReference type="NCBI Taxonomy" id="33031"/>
    <lineage>
        <taxon>Bacteria</taxon>
        <taxon>Bacillati</taxon>
        <taxon>Bacillota</taxon>
        <taxon>Tissierellia</taxon>
        <taxon>Tissierellales</taxon>
        <taxon>Peptoniphilaceae</taxon>
        <taxon>Peptoniphilus</taxon>
    </lineage>
</organism>
<accession>A0A379C2E3</accession>
<comment type="similarity">
    <text evidence="1">Belongs to the bacterial solute-binding protein 7 family.</text>
</comment>
<dbReference type="NCBIfam" id="NF037995">
    <property type="entry name" value="TRAP_S1"/>
    <property type="match status" value="1"/>
</dbReference>
<evidence type="ECO:0000313" key="5">
    <source>
        <dbReference type="Proteomes" id="UP000255517"/>
    </source>
</evidence>
<dbReference type="GO" id="GO:0055085">
    <property type="term" value="P:transmembrane transport"/>
    <property type="evidence" value="ECO:0007669"/>
    <property type="project" value="InterPro"/>
</dbReference>